<keyword evidence="4" id="KW-0653">Protein transport</keyword>
<reference evidence="9" key="1">
    <citation type="submission" date="2025-05" db="UniProtKB">
        <authorList>
            <consortium name="EnsemblMetazoa"/>
        </authorList>
    </citation>
    <scope>IDENTIFICATION</scope>
</reference>
<dbReference type="Proteomes" id="UP001652700">
    <property type="component" value="Unplaced"/>
</dbReference>
<evidence type="ECO:0000256" key="4">
    <source>
        <dbReference type="ARBA" id="ARBA00022927"/>
    </source>
</evidence>
<evidence type="ECO:0000256" key="6">
    <source>
        <dbReference type="ARBA" id="ARBA00023132"/>
    </source>
</evidence>
<keyword evidence="8" id="KW-0175">Coiled coil</keyword>
<dbReference type="GeneID" id="114337588"/>
<evidence type="ECO:0000256" key="5">
    <source>
        <dbReference type="ARBA" id="ARBA00023010"/>
    </source>
</evidence>
<dbReference type="InterPro" id="IPR037700">
    <property type="entry name" value="NUP88/NUP82"/>
</dbReference>
<protein>
    <recommendedName>
        <fullName evidence="11">Nuclear pore complex protein Nup88</fullName>
    </recommendedName>
</protein>
<keyword evidence="7" id="KW-0539">Nucleus</keyword>
<sequence>MSSTDYLRLNEFKIFKELRESLPKTCNKTQNLITVHDNVLFTWDFQNHCVLSLNLKAARGKEGDNVIHQKLLPLHPPLFTPECVTVNQSGSLLAISGSSGILVLELPSRCPPFGSFQNNKEVVYCKAHSLDERLLSCSELVQLRKLQFHPGSPNHSHIVALTSDNSLRLYQVENGEVRNLAVYSVGEKPSTLFPGTTTTFLDIYGEVAIDFDFGLPEIQEIKEIKSVKFDETKSFIKGQTRLVDTETQTSNKIVASMKTEKKKGKEENDTVVWPVFILRSDMSIYKVSFDLKLRWKPIIGAPLAMSYTAEEQIDACSIICLNTVPQIICISLCDGSLLHAVCLEVESSKSGSKKYSGAVSEQELFVFEKIQLELGLTTCEEDQGNNSKCAVQLRKDEVRPERYYATHGGGIHSVVISCIDGLQQFINAPEAVDPTSDIFIEPSKAEYLVCTKKASSPESIPVIGFALYYEPTSIITLLGDGRLVTLGILLSTNLPNIEDLKISDNTVVSPLKKMLQEPFTQYIESILKKTSTHPVLKLQQPKEGTQEECYELLQRTAQCFRDEYFKNHIKVKDELEKRIKTLTIMKRNQQNEIENMKLEREMLRDKASNLAEKYEDIKDKQDELLKKSENLLMLVSRRRSSPSAAEQEFIKELDDCSRKIAMYHDRIDKVKNKLKYQQIQMENWKSQEVKKIGTINEKHISTIKTNLTDTTKKITEMVRKINEYKIQLDLQ</sequence>
<dbReference type="EnsemblMetazoa" id="XM_050646001.1">
    <property type="protein sequence ID" value="XP_050501958.1"/>
    <property type="gene ID" value="LOC114337588"/>
</dbReference>
<accession>A0ABM5JVI8</accession>
<dbReference type="RefSeq" id="XP_050501958.1">
    <property type="nucleotide sequence ID" value="XM_050646001.1"/>
</dbReference>
<keyword evidence="10" id="KW-1185">Reference proteome</keyword>
<keyword evidence="2" id="KW-0813">Transport</keyword>
<keyword evidence="5" id="KW-0811">Translocation</keyword>
<evidence type="ECO:0000313" key="9">
    <source>
        <dbReference type="EnsemblMetazoa" id="XP_050501958.1"/>
    </source>
</evidence>
<keyword evidence="3" id="KW-0509">mRNA transport</keyword>
<name>A0ABM5JVI8_DIAVI</name>
<proteinExistence type="predicted"/>
<evidence type="ECO:0000256" key="1">
    <source>
        <dbReference type="ARBA" id="ARBA00004567"/>
    </source>
</evidence>
<evidence type="ECO:0008006" key="11">
    <source>
        <dbReference type="Google" id="ProtNLM"/>
    </source>
</evidence>
<organism evidence="9 10">
    <name type="scientific">Diabrotica virgifera virgifera</name>
    <name type="common">western corn rootworm</name>
    <dbReference type="NCBI Taxonomy" id="50390"/>
    <lineage>
        <taxon>Eukaryota</taxon>
        <taxon>Metazoa</taxon>
        <taxon>Ecdysozoa</taxon>
        <taxon>Arthropoda</taxon>
        <taxon>Hexapoda</taxon>
        <taxon>Insecta</taxon>
        <taxon>Pterygota</taxon>
        <taxon>Neoptera</taxon>
        <taxon>Endopterygota</taxon>
        <taxon>Coleoptera</taxon>
        <taxon>Polyphaga</taxon>
        <taxon>Cucujiformia</taxon>
        <taxon>Chrysomeloidea</taxon>
        <taxon>Chrysomelidae</taxon>
        <taxon>Galerucinae</taxon>
        <taxon>Diabroticina</taxon>
        <taxon>Diabroticites</taxon>
        <taxon>Diabrotica</taxon>
    </lineage>
</organism>
<evidence type="ECO:0000256" key="3">
    <source>
        <dbReference type="ARBA" id="ARBA00022816"/>
    </source>
</evidence>
<keyword evidence="6" id="KW-0906">Nuclear pore complex</keyword>
<evidence type="ECO:0000256" key="2">
    <source>
        <dbReference type="ARBA" id="ARBA00022448"/>
    </source>
</evidence>
<evidence type="ECO:0000256" key="7">
    <source>
        <dbReference type="ARBA" id="ARBA00023242"/>
    </source>
</evidence>
<dbReference type="SUPFAM" id="SSF50978">
    <property type="entry name" value="WD40 repeat-like"/>
    <property type="match status" value="1"/>
</dbReference>
<dbReference type="Pfam" id="PF10168">
    <property type="entry name" value="Nup88"/>
    <property type="match status" value="1"/>
</dbReference>
<evidence type="ECO:0000313" key="10">
    <source>
        <dbReference type="Proteomes" id="UP001652700"/>
    </source>
</evidence>
<evidence type="ECO:0000256" key="8">
    <source>
        <dbReference type="SAM" id="Coils"/>
    </source>
</evidence>
<dbReference type="PANTHER" id="PTHR13257:SF0">
    <property type="entry name" value="NUCLEAR PORE COMPLEX PROTEIN NUP88"/>
    <property type="match status" value="1"/>
</dbReference>
<dbReference type="PANTHER" id="PTHR13257">
    <property type="entry name" value="NUCLEOPORIN NUP84-RELATED"/>
    <property type="match status" value="1"/>
</dbReference>
<feature type="coiled-coil region" evidence="8">
    <location>
        <begin position="572"/>
        <end position="631"/>
    </location>
</feature>
<dbReference type="InterPro" id="IPR036322">
    <property type="entry name" value="WD40_repeat_dom_sf"/>
</dbReference>
<comment type="subcellular location">
    <subcellularLocation>
        <location evidence="1">Nucleus</location>
        <location evidence="1">Nuclear pore complex</location>
    </subcellularLocation>
</comment>
<dbReference type="InterPro" id="IPR019321">
    <property type="entry name" value="Nucleoporin_Nup88"/>
</dbReference>